<proteinExistence type="predicted"/>
<reference evidence="1 2" key="1">
    <citation type="journal article" date="2016" name="Genome Biol. Evol.">
        <title>Comparative Genomic Analyses of the Moraxella catarrhalis Serosensitive and Seroresistant Lineages Demonstrate Their Independent Evolution.</title>
        <authorList>
            <person name="Earl J.P."/>
            <person name="de Vries S.P."/>
            <person name="Ahmed A."/>
            <person name="Powell E."/>
            <person name="Schultz M.P."/>
            <person name="Hermans P.W."/>
            <person name="Hill D.J."/>
            <person name="Zhou Z."/>
            <person name="Constantinidou C.I."/>
            <person name="Hu F.Z."/>
            <person name="Bootsma H.J."/>
            <person name="Ehrlich G.D."/>
        </authorList>
    </citation>
    <scope>NUCLEOTIDE SEQUENCE [LARGE SCALE GENOMIC DNA]</scope>
    <source>
        <strain evidence="1 2">Z7574</strain>
    </source>
</reference>
<protein>
    <submittedName>
        <fullName evidence="1">Uncharacterized protein</fullName>
    </submittedName>
</protein>
<dbReference type="EMBL" id="LXHE01000021">
    <property type="protein sequence ID" value="OAU99470.1"/>
    <property type="molecule type" value="Genomic_DNA"/>
</dbReference>
<gene>
    <name evidence="1" type="ORF">AO382_1956</name>
</gene>
<dbReference type="AlphaFoldDB" id="A0A7Z0UWZ7"/>
<name>A0A7Z0UWZ7_MORCA</name>
<evidence type="ECO:0000313" key="1">
    <source>
        <dbReference type="EMBL" id="OAU99470.1"/>
    </source>
</evidence>
<evidence type="ECO:0000313" key="2">
    <source>
        <dbReference type="Proteomes" id="UP000078446"/>
    </source>
</evidence>
<organism evidence="1 2">
    <name type="scientific">Moraxella catarrhalis</name>
    <name type="common">Branhamella catarrhalis</name>
    <dbReference type="NCBI Taxonomy" id="480"/>
    <lineage>
        <taxon>Bacteria</taxon>
        <taxon>Pseudomonadati</taxon>
        <taxon>Pseudomonadota</taxon>
        <taxon>Gammaproteobacteria</taxon>
        <taxon>Moraxellales</taxon>
        <taxon>Moraxellaceae</taxon>
        <taxon>Moraxella</taxon>
    </lineage>
</organism>
<accession>A0A7Z0UWZ7</accession>
<sequence>MWFFYFIVWRFYFDFDFSDGEFEFGYVKNCLGYFLCYFWYF</sequence>
<comment type="caution">
    <text evidence="1">The sequence shown here is derived from an EMBL/GenBank/DDBJ whole genome shotgun (WGS) entry which is preliminary data.</text>
</comment>
<dbReference type="Proteomes" id="UP000078446">
    <property type="component" value="Unassembled WGS sequence"/>
</dbReference>